<dbReference type="OrthoDB" id="3647690at2759"/>
<dbReference type="GeneID" id="19342138"/>
<dbReference type="Proteomes" id="UP000016932">
    <property type="component" value="Unassembled WGS sequence"/>
</dbReference>
<evidence type="ECO:0000256" key="1">
    <source>
        <dbReference type="SAM" id="MobiDB-lite"/>
    </source>
</evidence>
<accession>M3AJ55</accession>
<organism evidence="3 4">
    <name type="scientific">Pseudocercospora fijiensis (strain CIRAD86)</name>
    <name type="common">Black leaf streak disease fungus</name>
    <name type="synonym">Mycosphaerella fijiensis</name>
    <dbReference type="NCBI Taxonomy" id="383855"/>
    <lineage>
        <taxon>Eukaryota</taxon>
        <taxon>Fungi</taxon>
        <taxon>Dikarya</taxon>
        <taxon>Ascomycota</taxon>
        <taxon>Pezizomycotina</taxon>
        <taxon>Dothideomycetes</taxon>
        <taxon>Dothideomycetidae</taxon>
        <taxon>Mycosphaerellales</taxon>
        <taxon>Mycosphaerellaceae</taxon>
        <taxon>Pseudocercospora</taxon>
    </lineage>
</organism>
<dbReference type="RefSeq" id="XP_007931942.1">
    <property type="nucleotide sequence ID" value="XM_007933751.1"/>
</dbReference>
<keyword evidence="4" id="KW-1185">Reference proteome</keyword>
<protein>
    <recommendedName>
        <fullName evidence="2">Chromo domain-containing protein</fullName>
    </recommendedName>
</protein>
<reference evidence="3 4" key="1">
    <citation type="journal article" date="2012" name="PLoS Pathog.">
        <title>Diverse lifestyles and strategies of plant pathogenesis encoded in the genomes of eighteen Dothideomycetes fungi.</title>
        <authorList>
            <person name="Ohm R.A."/>
            <person name="Feau N."/>
            <person name="Henrissat B."/>
            <person name="Schoch C.L."/>
            <person name="Horwitz B.A."/>
            <person name="Barry K.W."/>
            <person name="Condon B.J."/>
            <person name="Copeland A.C."/>
            <person name="Dhillon B."/>
            <person name="Glaser F."/>
            <person name="Hesse C.N."/>
            <person name="Kosti I."/>
            <person name="LaButti K."/>
            <person name="Lindquist E.A."/>
            <person name="Lucas S."/>
            <person name="Salamov A.A."/>
            <person name="Bradshaw R.E."/>
            <person name="Ciuffetti L."/>
            <person name="Hamelin R.C."/>
            <person name="Kema G.H.J."/>
            <person name="Lawrence C."/>
            <person name="Scott J.A."/>
            <person name="Spatafora J.W."/>
            <person name="Turgeon B.G."/>
            <person name="de Wit P.J.G.M."/>
            <person name="Zhong S."/>
            <person name="Goodwin S.B."/>
            <person name="Grigoriev I.V."/>
        </authorList>
    </citation>
    <scope>NUCLEOTIDE SEQUENCE [LARGE SCALE GENOMIC DNA]</scope>
    <source>
        <strain evidence="3 4">CIRAD86</strain>
    </source>
</reference>
<feature type="compositionally biased region" description="Low complexity" evidence="1">
    <location>
        <begin position="147"/>
        <end position="167"/>
    </location>
</feature>
<dbReference type="Gene3D" id="2.40.50.40">
    <property type="match status" value="1"/>
</dbReference>
<dbReference type="PROSITE" id="PS50013">
    <property type="entry name" value="CHROMO_2"/>
    <property type="match status" value="1"/>
</dbReference>
<evidence type="ECO:0000313" key="4">
    <source>
        <dbReference type="Proteomes" id="UP000016932"/>
    </source>
</evidence>
<feature type="domain" description="Chromo" evidence="2">
    <location>
        <begin position="300"/>
        <end position="352"/>
    </location>
</feature>
<gene>
    <name evidence="3" type="ORF">MYCFIDRAFT_84044</name>
</gene>
<dbReference type="VEuPathDB" id="FungiDB:MYCFIDRAFT_84044"/>
<evidence type="ECO:0000313" key="3">
    <source>
        <dbReference type="EMBL" id="EME77512.1"/>
    </source>
</evidence>
<evidence type="ECO:0000259" key="2">
    <source>
        <dbReference type="PROSITE" id="PS50013"/>
    </source>
</evidence>
<feature type="region of interest" description="Disordered" evidence="1">
    <location>
        <begin position="416"/>
        <end position="438"/>
    </location>
</feature>
<sequence length="448" mass="48675">MDPPSPNWMSSGALKRPAGGASVGSRDLPIPSQRQLKTPKVTYHRVWRHRRQRRDPYTIITSDDEKENEAPTAKTCRNVHQNSMDPKVLSLGLAEDTNSTAASAEVMNSAADPFTTKTRSPKAMSVADNTISDNTIPAAPITAAPTTAAPTTAAPTTGAPTTAAPSTQVADDASTTVFASHTIPRTPPQAPEEESEVEDTITTSPSTQVADDASTTAFGSHTIPTTRPQAHEKEAEDEDESVIVVAPNPTTTTRPRAPKKQKQGQEQKQKQPQKQKQGEKHRQNDKQKRNTASPSSSTWYQIDKILRQKNPSSNTNNAEGEAEAQYLISWSGHQPNSKKTPWPYSWEPESHVTAAALEDWKVEMRKRKSRPGECESGRPLKMGSGKLDVPLIILSRLGSNQRWYAGYGGLQARRGYEATPSTSGRAGGRAGGREAPRSHLLPLFRLAG</sequence>
<feature type="compositionally biased region" description="Low complexity" evidence="1">
    <location>
        <begin position="246"/>
        <end position="255"/>
    </location>
</feature>
<feature type="region of interest" description="Disordered" evidence="1">
    <location>
        <begin position="147"/>
        <end position="300"/>
    </location>
</feature>
<feature type="compositionally biased region" description="Basic residues" evidence="1">
    <location>
        <begin position="42"/>
        <end position="53"/>
    </location>
</feature>
<feature type="compositionally biased region" description="Basic and acidic residues" evidence="1">
    <location>
        <begin position="276"/>
        <end position="288"/>
    </location>
</feature>
<feature type="compositionally biased region" description="Polar residues" evidence="1">
    <location>
        <begin position="200"/>
        <end position="228"/>
    </location>
</feature>
<feature type="compositionally biased region" description="Polar residues" evidence="1">
    <location>
        <begin position="290"/>
        <end position="300"/>
    </location>
</feature>
<dbReference type="InterPro" id="IPR000953">
    <property type="entry name" value="Chromo/chromo_shadow_dom"/>
</dbReference>
<dbReference type="AlphaFoldDB" id="M3AJ55"/>
<proteinExistence type="predicted"/>
<dbReference type="HOGENOM" id="CLU_611279_0_0_1"/>
<dbReference type="KEGG" id="pfj:MYCFIDRAFT_84044"/>
<name>M3AJ55_PSEFD</name>
<dbReference type="EMBL" id="KB446565">
    <property type="protein sequence ID" value="EME77512.1"/>
    <property type="molecule type" value="Genomic_DNA"/>
</dbReference>
<feature type="region of interest" description="Disordered" evidence="1">
    <location>
        <begin position="1"/>
        <end position="81"/>
    </location>
</feature>